<dbReference type="CDD" id="cd01948">
    <property type="entry name" value="EAL"/>
    <property type="match status" value="1"/>
</dbReference>
<dbReference type="PANTHER" id="PTHR33121:SF71">
    <property type="entry name" value="OXYGEN SENSOR PROTEIN DOSP"/>
    <property type="match status" value="1"/>
</dbReference>
<evidence type="ECO:0000313" key="2">
    <source>
        <dbReference type="EMBL" id="EMG10417.1"/>
    </source>
</evidence>
<comment type="caution">
    <text evidence="2">The sequence shown here is derived from an EMBL/GenBank/DDBJ whole genome shotgun (WGS) entry which is preliminary data.</text>
</comment>
<dbReference type="SUPFAM" id="SSF141868">
    <property type="entry name" value="EAL domain-like"/>
    <property type="match status" value="1"/>
</dbReference>
<evidence type="ECO:0000313" key="3">
    <source>
        <dbReference type="Proteomes" id="UP000011776"/>
    </source>
</evidence>
<dbReference type="EMBL" id="AFME02000257">
    <property type="protein sequence ID" value="EMG10417.1"/>
    <property type="molecule type" value="Genomic_DNA"/>
</dbReference>
<gene>
    <name evidence="2" type="ORF">LEP1GSC151_5415</name>
</gene>
<reference evidence="2 3" key="1">
    <citation type="submission" date="2013-02" db="EMBL/GenBank/DDBJ databases">
        <authorList>
            <person name="Harkins D.M."/>
            <person name="Durkin A.S."/>
            <person name="Brinkac L.M."/>
            <person name="Haft D.H."/>
            <person name="Selengut J.D."/>
            <person name="Sanka R."/>
            <person name="DePew J."/>
            <person name="Purushe J."/>
            <person name="Tulsiani S.M."/>
            <person name="Graham G.C."/>
            <person name="Burns M.-A."/>
            <person name="Dohnt M.F."/>
            <person name="Smythe L.D."/>
            <person name="McKay D.B."/>
            <person name="Craig S.B."/>
            <person name="Vinetz J.M."/>
            <person name="Sutton G.G."/>
            <person name="Nierman W.C."/>
            <person name="Fouts D.E."/>
        </authorList>
    </citation>
    <scope>NUCLEOTIDE SEQUENCE [LARGE SCALE GENOMIC DNA]</scope>
    <source>
        <strain evidence="2 3">LT2186</strain>
    </source>
</reference>
<dbReference type="AlphaFoldDB" id="M3I3D7"/>
<organism evidence="2 3">
    <name type="scientific">Leptospira interrogans serovar Grippotyphosa str. LT2186</name>
    <dbReference type="NCBI Taxonomy" id="1001599"/>
    <lineage>
        <taxon>Bacteria</taxon>
        <taxon>Pseudomonadati</taxon>
        <taxon>Spirochaetota</taxon>
        <taxon>Spirochaetia</taxon>
        <taxon>Leptospirales</taxon>
        <taxon>Leptospiraceae</taxon>
        <taxon>Leptospira</taxon>
    </lineage>
</organism>
<evidence type="ECO:0000259" key="1">
    <source>
        <dbReference type="PROSITE" id="PS50883"/>
    </source>
</evidence>
<dbReference type="Pfam" id="PF00563">
    <property type="entry name" value="EAL"/>
    <property type="match status" value="1"/>
</dbReference>
<dbReference type="InterPro" id="IPR001633">
    <property type="entry name" value="EAL_dom"/>
</dbReference>
<name>M3I3D7_LEPIR</name>
<dbReference type="PANTHER" id="PTHR33121">
    <property type="entry name" value="CYCLIC DI-GMP PHOSPHODIESTERASE PDEF"/>
    <property type="match status" value="1"/>
</dbReference>
<dbReference type="InterPro" id="IPR035919">
    <property type="entry name" value="EAL_sf"/>
</dbReference>
<dbReference type="InterPro" id="IPR050706">
    <property type="entry name" value="Cyclic-di-GMP_PDE-like"/>
</dbReference>
<dbReference type="Proteomes" id="UP000011776">
    <property type="component" value="Unassembled WGS sequence"/>
</dbReference>
<dbReference type="PROSITE" id="PS50883">
    <property type="entry name" value="EAL"/>
    <property type="match status" value="1"/>
</dbReference>
<feature type="domain" description="EAL" evidence="1">
    <location>
        <begin position="1"/>
        <end position="145"/>
    </location>
</feature>
<dbReference type="BioCyc" id="LINT1001599:G11K9-3516-MONOMER"/>
<sequence>MNRLLHYRISPDRVIFEILENDHWNGSSNSTRSLQELKEIGCKIAIDDFGVERSNFERLIEIQPDFIKIDGKFIQGIHENQTSYRLAAAITEMAHTIGAKVVAEFVSNEEELEAVKSLSIDYSQGYYLMEPAEDIIYTETVLNLA</sequence>
<proteinExistence type="predicted"/>
<dbReference type="Gene3D" id="3.20.20.450">
    <property type="entry name" value="EAL domain"/>
    <property type="match status" value="1"/>
</dbReference>
<accession>M3I3D7</accession>
<dbReference type="SMART" id="SM00052">
    <property type="entry name" value="EAL"/>
    <property type="match status" value="1"/>
</dbReference>
<dbReference type="GO" id="GO:0071111">
    <property type="term" value="F:cyclic-guanylate-specific phosphodiesterase activity"/>
    <property type="evidence" value="ECO:0007669"/>
    <property type="project" value="InterPro"/>
</dbReference>
<protein>
    <submittedName>
        <fullName evidence="2">Cyclic diguanylate phosphodiesterase (EAL) domain protein</fullName>
    </submittedName>
</protein>